<dbReference type="Gene3D" id="1.10.260.40">
    <property type="entry name" value="lambda repressor-like DNA-binding domains"/>
    <property type="match status" value="1"/>
</dbReference>
<dbReference type="GO" id="GO:0003677">
    <property type="term" value="F:DNA binding"/>
    <property type="evidence" value="ECO:0007669"/>
    <property type="project" value="UniProtKB-KW"/>
</dbReference>
<reference evidence="3" key="1">
    <citation type="submission" date="2021-10" db="EMBL/GenBank/DDBJ databases">
        <title>Anaerobic single-cell dispensing facilitates the cultivation of human gut bacteria.</title>
        <authorList>
            <person name="Afrizal A."/>
        </authorList>
    </citation>
    <scope>NUCLEOTIDE SEQUENCE</scope>
    <source>
        <strain evidence="3">CLA-AA-H204</strain>
    </source>
</reference>
<dbReference type="PANTHER" id="PTHR46558:SF11">
    <property type="entry name" value="HTH-TYPE TRANSCRIPTIONAL REGULATOR XRE"/>
    <property type="match status" value="1"/>
</dbReference>
<dbReference type="RefSeq" id="WP_227710247.1">
    <property type="nucleotide sequence ID" value="NZ_JAJEQW010000009.1"/>
</dbReference>
<protein>
    <submittedName>
        <fullName evidence="3">Helix-turn-helix domain-containing protein</fullName>
    </submittedName>
</protein>
<evidence type="ECO:0000313" key="3">
    <source>
        <dbReference type="EMBL" id="MCC2242474.1"/>
    </source>
</evidence>
<dbReference type="PROSITE" id="PS50943">
    <property type="entry name" value="HTH_CROC1"/>
    <property type="match status" value="1"/>
</dbReference>
<gene>
    <name evidence="3" type="ORF">LKD47_09220</name>
</gene>
<proteinExistence type="predicted"/>
<evidence type="ECO:0000256" key="1">
    <source>
        <dbReference type="ARBA" id="ARBA00023125"/>
    </source>
</evidence>
<dbReference type="SUPFAM" id="SSF47413">
    <property type="entry name" value="lambda repressor-like DNA-binding domains"/>
    <property type="match status" value="1"/>
</dbReference>
<dbReference type="EMBL" id="JAJEQW010000009">
    <property type="protein sequence ID" value="MCC2242474.1"/>
    <property type="molecule type" value="Genomic_DNA"/>
</dbReference>
<dbReference type="CDD" id="cd00093">
    <property type="entry name" value="HTH_XRE"/>
    <property type="match status" value="1"/>
</dbReference>
<evidence type="ECO:0000259" key="2">
    <source>
        <dbReference type="PROSITE" id="PS50943"/>
    </source>
</evidence>
<name>A0AAW4WD49_9FIRM</name>
<dbReference type="AlphaFoldDB" id="A0AAW4WD49"/>
<dbReference type="InterPro" id="IPR010982">
    <property type="entry name" value="Lambda_DNA-bd_dom_sf"/>
</dbReference>
<dbReference type="SMART" id="SM00530">
    <property type="entry name" value="HTH_XRE"/>
    <property type="match status" value="1"/>
</dbReference>
<feature type="domain" description="HTH cro/C1-type" evidence="2">
    <location>
        <begin position="7"/>
        <end position="61"/>
    </location>
</feature>
<comment type="caution">
    <text evidence="3">The sequence shown here is derived from an EMBL/GenBank/DDBJ whole genome shotgun (WGS) entry which is preliminary data.</text>
</comment>
<organism evidence="3 4">
    <name type="scientific">Roseburia amylophila</name>
    <dbReference type="NCBI Taxonomy" id="2981794"/>
    <lineage>
        <taxon>Bacteria</taxon>
        <taxon>Bacillati</taxon>
        <taxon>Bacillota</taxon>
        <taxon>Clostridia</taxon>
        <taxon>Lachnospirales</taxon>
        <taxon>Lachnospiraceae</taxon>
        <taxon>Roseburia</taxon>
    </lineage>
</organism>
<sequence length="78" mass="9280">MDYIQRMRDLREDHDKTQQEIADVLGTSQTMYARYERGANELPIRHLLKLCHYYQVSSDYFLGLSDIKTAHLHHDSKI</sequence>
<dbReference type="Proteomes" id="UP001198893">
    <property type="component" value="Unassembled WGS sequence"/>
</dbReference>
<evidence type="ECO:0000313" key="4">
    <source>
        <dbReference type="Proteomes" id="UP001198893"/>
    </source>
</evidence>
<accession>A0AAW4WD49</accession>
<dbReference type="PANTHER" id="PTHR46558">
    <property type="entry name" value="TRACRIPTIONAL REGULATORY PROTEIN-RELATED-RELATED"/>
    <property type="match status" value="1"/>
</dbReference>
<dbReference type="InterPro" id="IPR001387">
    <property type="entry name" value="Cro/C1-type_HTH"/>
</dbReference>
<dbReference type="Pfam" id="PF01381">
    <property type="entry name" value="HTH_3"/>
    <property type="match status" value="1"/>
</dbReference>
<keyword evidence="1" id="KW-0238">DNA-binding</keyword>